<accession>A0A7T8GTZ5</accession>
<feature type="non-terminal residue" evidence="2">
    <location>
        <position position="94"/>
    </location>
</feature>
<name>A0A7T8GTZ5_CALRO</name>
<keyword evidence="3" id="KW-1185">Reference proteome</keyword>
<dbReference type="Proteomes" id="UP000595437">
    <property type="component" value="Chromosome 12"/>
</dbReference>
<protein>
    <submittedName>
        <fullName evidence="2">Uncharacterized protein</fullName>
    </submittedName>
</protein>
<gene>
    <name evidence="2" type="ORF">FKW44_018127</name>
</gene>
<dbReference type="EMBL" id="CP045901">
    <property type="protein sequence ID" value="QQP37742.1"/>
    <property type="molecule type" value="Genomic_DNA"/>
</dbReference>
<evidence type="ECO:0000313" key="3">
    <source>
        <dbReference type="Proteomes" id="UP000595437"/>
    </source>
</evidence>
<proteinExistence type="predicted"/>
<feature type="non-terminal residue" evidence="2">
    <location>
        <position position="1"/>
    </location>
</feature>
<sequence length="94" mass="10716">LRGVNSRPVGEEDKEERSFTSKRGLKGKIMSGDEVCREGERAGLCLGGEEEGKDVSRFLHDETHLFLLFVRSVRMNEIPIVWREMRVIFVPNPG</sequence>
<evidence type="ECO:0000313" key="2">
    <source>
        <dbReference type="EMBL" id="QQP37742.1"/>
    </source>
</evidence>
<feature type="compositionally biased region" description="Basic and acidic residues" evidence="1">
    <location>
        <begin position="9"/>
        <end position="19"/>
    </location>
</feature>
<feature type="region of interest" description="Disordered" evidence="1">
    <location>
        <begin position="1"/>
        <end position="26"/>
    </location>
</feature>
<dbReference type="AlphaFoldDB" id="A0A7T8GTZ5"/>
<evidence type="ECO:0000256" key="1">
    <source>
        <dbReference type="SAM" id="MobiDB-lite"/>
    </source>
</evidence>
<organism evidence="2 3">
    <name type="scientific">Caligus rogercresseyi</name>
    <name type="common">Sea louse</name>
    <dbReference type="NCBI Taxonomy" id="217165"/>
    <lineage>
        <taxon>Eukaryota</taxon>
        <taxon>Metazoa</taxon>
        <taxon>Ecdysozoa</taxon>
        <taxon>Arthropoda</taxon>
        <taxon>Crustacea</taxon>
        <taxon>Multicrustacea</taxon>
        <taxon>Hexanauplia</taxon>
        <taxon>Copepoda</taxon>
        <taxon>Siphonostomatoida</taxon>
        <taxon>Caligidae</taxon>
        <taxon>Caligus</taxon>
    </lineage>
</organism>
<reference evidence="3" key="1">
    <citation type="submission" date="2021-01" db="EMBL/GenBank/DDBJ databases">
        <title>Caligus Genome Assembly.</title>
        <authorList>
            <person name="Gallardo-Escarate C."/>
        </authorList>
    </citation>
    <scope>NUCLEOTIDE SEQUENCE [LARGE SCALE GENOMIC DNA]</scope>
</reference>